<sequence length="360" mass="39410">MPELPELVKCVIWDLDDTLWDGTLIEGDTLSVPRRNRDLVRRLDTHGILQSVASRNDEEPALAVLEETGLAEYFLYPQIGWAAKSASVGAVVRALDIAPSAVLFVDDSDFERAEVASELPEVGCVTPGRLHELVDQGRVLPASVTPDAARRRQLYRAEQCRRDHEAAFTGPAEEFLRSLRMRLTIRPATAPDLVRAAELTQRTHQLNTTGITFNKAELAALCRDGSHRVLVAELEDAFGTYGTIGLAVIDAAPPDWTVRLLLMSCRVLGRNIGTAVLAAVGQLAAADGAGLRAHFRPTERNRQMRLTYRFLGFRTTETTADGLVVLELPDPAELTPPAYVDLRVEAAPETPTTEGMEVPS</sequence>
<dbReference type="PROSITE" id="PS51186">
    <property type="entry name" value="GNAT"/>
    <property type="match status" value="1"/>
</dbReference>
<dbReference type="AlphaFoldDB" id="A0A7W9QH88"/>
<accession>A0A7W9QH88</accession>
<organism evidence="2 3">
    <name type="scientific">Streptomyces zagrosensis</name>
    <dbReference type="NCBI Taxonomy" id="1042984"/>
    <lineage>
        <taxon>Bacteria</taxon>
        <taxon>Bacillati</taxon>
        <taxon>Actinomycetota</taxon>
        <taxon>Actinomycetes</taxon>
        <taxon>Kitasatosporales</taxon>
        <taxon>Streptomycetaceae</taxon>
        <taxon>Streptomyces</taxon>
    </lineage>
</organism>
<dbReference type="InterPro" id="IPR023214">
    <property type="entry name" value="HAD_sf"/>
</dbReference>
<dbReference type="NCBIfam" id="TIGR01681">
    <property type="entry name" value="HAD-SF-IIIC"/>
    <property type="match status" value="1"/>
</dbReference>
<dbReference type="InterPro" id="IPR036412">
    <property type="entry name" value="HAD-like_sf"/>
</dbReference>
<dbReference type="Proteomes" id="UP000588098">
    <property type="component" value="Unassembled WGS sequence"/>
</dbReference>
<proteinExistence type="predicted"/>
<dbReference type="InterPro" id="IPR010037">
    <property type="entry name" value="FkbH_domain"/>
</dbReference>
<reference evidence="2 3" key="1">
    <citation type="submission" date="2020-08" db="EMBL/GenBank/DDBJ databases">
        <title>Genomic Encyclopedia of Type Strains, Phase III (KMG-III): the genomes of soil and plant-associated and newly described type strains.</title>
        <authorList>
            <person name="Whitman W."/>
        </authorList>
    </citation>
    <scope>NUCLEOTIDE SEQUENCE [LARGE SCALE GENOMIC DNA]</scope>
    <source>
        <strain evidence="2 3">CECT 8305</strain>
    </source>
</reference>
<dbReference type="RefSeq" id="WP_312867081.1">
    <property type="nucleotide sequence ID" value="NZ_JACHJL010000020.1"/>
</dbReference>
<dbReference type="InterPro" id="IPR010033">
    <property type="entry name" value="HAD_SF_ppase_IIIC"/>
</dbReference>
<comment type="caution">
    <text evidence="2">The sequence shown here is derived from an EMBL/GenBank/DDBJ whole genome shotgun (WGS) entry which is preliminary data.</text>
</comment>
<keyword evidence="3" id="KW-1185">Reference proteome</keyword>
<dbReference type="SUPFAM" id="SSF55729">
    <property type="entry name" value="Acyl-CoA N-acyltransferases (Nat)"/>
    <property type="match status" value="1"/>
</dbReference>
<dbReference type="Gene3D" id="3.40.630.30">
    <property type="match status" value="1"/>
</dbReference>
<feature type="domain" description="N-acetyltransferase" evidence="1">
    <location>
        <begin position="183"/>
        <end position="331"/>
    </location>
</feature>
<dbReference type="EMBL" id="JACHJL010000020">
    <property type="protein sequence ID" value="MBB5938992.1"/>
    <property type="molecule type" value="Genomic_DNA"/>
</dbReference>
<dbReference type="NCBIfam" id="TIGR01686">
    <property type="entry name" value="FkbH"/>
    <property type="match status" value="1"/>
</dbReference>
<dbReference type="GO" id="GO:0016747">
    <property type="term" value="F:acyltransferase activity, transferring groups other than amino-acyl groups"/>
    <property type="evidence" value="ECO:0007669"/>
    <property type="project" value="InterPro"/>
</dbReference>
<evidence type="ECO:0000313" key="2">
    <source>
        <dbReference type="EMBL" id="MBB5938992.1"/>
    </source>
</evidence>
<dbReference type="InterPro" id="IPR016181">
    <property type="entry name" value="Acyl_CoA_acyltransferase"/>
</dbReference>
<protein>
    <submittedName>
        <fullName evidence="2">FkbH-like protein</fullName>
    </submittedName>
</protein>
<dbReference type="SUPFAM" id="SSF56784">
    <property type="entry name" value="HAD-like"/>
    <property type="match status" value="1"/>
</dbReference>
<dbReference type="InterPro" id="IPR000182">
    <property type="entry name" value="GNAT_dom"/>
</dbReference>
<gene>
    <name evidence="2" type="ORF">FHS42_006084</name>
</gene>
<dbReference type="Gene3D" id="3.40.50.1000">
    <property type="entry name" value="HAD superfamily/HAD-like"/>
    <property type="match status" value="1"/>
</dbReference>
<evidence type="ECO:0000259" key="1">
    <source>
        <dbReference type="PROSITE" id="PS51186"/>
    </source>
</evidence>
<evidence type="ECO:0000313" key="3">
    <source>
        <dbReference type="Proteomes" id="UP000588098"/>
    </source>
</evidence>
<name>A0A7W9QH88_9ACTN</name>